<dbReference type="Gene3D" id="3.90.1510.10">
    <property type="entry name" value="Glycerate kinase, domain 2"/>
    <property type="match status" value="1"/>
</dbReference>
<evidence type="ECO:0000313" key="6">
    <source>
        <dbReference type="Proteomes" id="UP000198960"/>
    </source>
</evidence>
<dbReference type="GO" id="GO:0008887">
    <property type="term" value="F:glycerate kinase activity"/>
    <property type="evidence" value="ECO:0007669"/>
    <property type="project" value="UniProtKB-UniRule"/>
</dbReference>
<dbReference type="PANTHER" id="PTHR21599:SF0">
    <property type="entry name" value="GLYCERATE KINASE"/>
    <property type="match status" value="1"/>
</dbReference>
<dbReference type="PIRSF" id="PIRSF006078">
    <property type="entry name" value="GlxK"/>
    <property type="match status" value="1"/>
</dbReference>
<name>A0A1H8Q0C9_9ACTN</name>
<evidence type="ECO:0000256" key="1">
    <source>
        <dbReference type="ARBA" id="ARBA00006284"/>
    </source>
</evidence>
<dbReference type="EMBL" id="FOEE01000001">
    <property type="protein sequence ID" value="SEO47233.1"/>
    <property type="molecule type" value="Genomic_DNA"/>
</dbReference>
<evidence type="ECO:0000256" key="2">
    <source>
        <dbReference type="ARBA" id="ARBA00022679"/>
    </source>
</evidence>
<dbReference type="Proteomes" id="UP000198960">
    <property type="component" value="Unassembled WGS sequence"/>
</dbReference>
<dbReference type="RefSeq" id="WP_091939667.1">
    <property type="nucleotide sequence ID" value="NZ_FOEE01000001.1"/>
</dbReference>
<evidence type="ECO:0000313" key="5">
    <source>
        <dbReference type="EMBL" id="SEO47233.1"/>
    </source>
</evidence>
<dbReference type="NCBIfam" id="TIGR00045">
    <property type="entry name" value="glycerate kinase"/>
    <property type="match status" value="1"/>
</dbReference>
<protein>
    <submittedName>
        <fullName evidence="5">Glycerate kinase</fullName>
    </submittedName>
</protein>
<keyword evidence="2 4" id="KW-0808">Transferase</keyword>
<dbReference type="InterPro" id="IPR036129">
    <property type="entry name" value="Glycerate_kinase_sf"/>
</dbReference>
<accession>A0A1H8Q0C9</accession>
<dbReference type="InterPro" id="IPR018193">
    <property type="entry name" value="Glyc_kinase_flavodox-like_fold"/>
</dbReference>
<gene>
    <name evidence="5" type="ORF">SAMN05660991_00473</name>
</gene>
<dbReference type="SUPFAM" id="SSF110738">
    <property type="entry name" value="Glycerate kinase I"/>
    <property type="match status" value="1"/>
</dbReference>
<evidence type="ECO:0000256" key="4">
    <source>
        <dbReference type="PIRNR" id="PIRNR006078"/>
    </source>
</evidence>
<dbReference type="InterPro" id="IPR004381">
    <property type="entry name" value="Glycerate_kinase"/>
</dbReference>
<dbReference type="AlphaFoldDB" id="A0A1H8Q0C9"/>
<dbReference type="OrthoDB" id="9774290at2"/>
<dbReference type="Pfam" id="PF02595">
    <property type="entry name" value="Gly_kinase"/>
    <property type="match status" value="1"/>
</dbReference>
<dbReference type="InterPro" id="IPR018197">
    <property type="entry name" value="Glycerate_kinase_RE-like"/>
</dbReference>
<organism evidence="5 6">
    <name type="scientific">Trujillonella endophytica</name>
    <dbReference type="NCBI Taxonomy" id="673521"/>
    <lineage>
        <taxon>Bacteria</taxon>
        <taxon>Bacillati</taxon>
        <taxon>Actinomycetota</taxon>
        <taxon>Actinomycetes</taxon>
        <taxon>Geodermatophilales</taxon>
        <taxon>Geodermatophilaceae</taxon>
        <taxon>Trujillonella</taxon>
    </lineage>
</organism>
<proteinExistence type="inferred from homology"/>
<keyword evidence="6" id="KW-1185">Reference proteome</keyword>
<dbReference type="STRING" id="673521.SAMN05660991_00473"/>
<sequence>MARVRVVVAPDSFKGSLTAAEAAAALARGLRRGAPEVEVVEHPVADGGEGTVDLVLRSGFAPVPARVPGPLGRPVAAVFAVRGGTAVVEMAAAAGLGLLPGRPDDGTARAASTAGVGRLVAAALDAGARRIVLGIGGSATTDGGAGAVGALGARLLAAGGTPLGPGGAGLADLDRLDLAGLDPRLPGVELLVACDVDNPLTGPAGAAAVYGPQKGAGPGTVALLDRALTRWADVVAATTGSDLRDLPGAGAAGGLGFGAAALLGARIVPGAAFLLELTGFADAVRGADLVVVGEGRLDAQSLRGKGPVGVAAAARAAGAEVVAVAGRCDLRDPAAAGLSAVHELRDLEPDPARSMRRAAELLEAVGERIAAYRLGG</sequence>
<keyword evidence="3 4" id="KW-0418">Kinase</keyword>
<dbReference type="PANTHER" id="PTHR21599">
    <property type="entry name" value="GLYCERATE KINASE"/>
    <property type="match status" value="1"/>
</dbReference>
<evidence type="ECO:0000256" key="3">
    <source>
        <dbReference type="ARBA" id="ARBA00022777"/>
    </source>
</evidence>
<reference evidence="6" key="1">
    <citation type="submission" date="2016-10" db="EMBL/GenBank/DDBJ databases">
        <authorList>
            <person name="Varghese N."/>
            <person name="Submissions S."/>
        </authorList>
    </citation>
    <scope>NUCLEOTIDE SEQUENCE [LARGE SCALE GENOMIC DNA]</scope>
    <source>
        <strain evidence="6">DSM 45413</strain>
    </source>
</reference>
<comment type="similarity">
    <text evidence="1 4">Belongs to the glycerate kinase type-1 family.</text>
</comment>
<dbReference type="GO" id="GO:0031388">
    <property type="term" value="P:organic acid phosphorylation"/>
    <property type="evidence" value="ECO:0007669"/>
    <property type="project" value="UniProtKB-UniRule"/>
</dbReference>
<dbReference type="Gene3D" id="3.40.50.10350">
    <property type="entry name" value="Glycerate kinase, domain 1"/>
    <property type="match status" value="1"/>
</dbReference>